<dbReference type="EMBL" id="CALTRL010006449">
    <property type="protein sequence ID" value="CAH7690929.1"/>
    <property type="molecule type" value="Genomic_DNA"/>
</dbReference>
<feature type="region of interest" description="Disordered" evidence="1">
    <location>
        <begin position="543"/>
        <end position="572"/>
    </location>
</feature>
<dbReference type="AlphaFoldDB" id="A0AAV0BTL8"/>
<feature type="compositionally biased region" description="Basic and acidic residues" evidence="1">
    <location>
        <begin position="388"/>
        <end position="397"/>
    </location>
</feature>
<dbReference type="SMART" id="SM00717">
    <property type="entry name" value="SANT"/>
    <property type="match status" value="1"/>
</dbReference>
<feature type="region of interest" description="Disordered" evidence="1">
    <location>
        <begin position="1"/>
        <end position="32"/>
    </location>
</feature>
<dbReference type="InterPro" id="IPR017884">
    <property type="entry name" value="SANT_dom"/>
</dbReference>
<feature type="compositionally biased region" description="Polar residues" evidence="1">
    <location>
        <begin position="357"/>
        <end position="382"/>
    </location>
</feature>
<proteinExistence type="predicted"/>
<sequence>MYPNTIRQNSQPLAILPDSDVSRPGSKPQPCLVGEEDVDSFVDQLRAVYRTYHLEWLEHCEAMDRLRLRLSRKKRSTMTPATASIDLSTLASSAPDPCSNPNGIIPISNSSSSLTTTAGLTTIAPNGRTTRRTANSTTFGVGDAVTDAQFDIVLAHLGTADQKDPNIRAMKTTATVPDMALLPRDRMSVLMEPVGDTLVEDPISFYELDILPQNDQTTSHQTHRLHHQSWTQEEQEAFETSYTAQPKQFGWIASQVKTKSRAECVLHYYRTKRQNKYRNLHYCPPPVVEGKPREALRGKKTRRAALKTQTLPVASTQPKPAKSRLAIEPGNEAQTDGEGDEESVGPTPVEPGPTIGINFSWTKSQPSLAPASGLSQSDTSHPNPSPARQDEPDHPPEDTSESTAQNPSKFETTTPTEDHSSSRHDPIRDSFAKADFTIKQPSRPEPESENYPRTDTVPENYSRTGPVFEMPSRTDSIPKDLSRASPVHEDLSRAEYDKETLLESNRGNENLRVVEIDQPRNPTKIYSPKRNPPLLVEENVDARAKPPTQDTGTLLAFRKPTNPLKPVEHPSISSTSTIRLNLESKSSLCTSENSKDQLSQEPGYIHYNSNVPQKRKLDFTDPSVSPNHKITRLVNRAEPPPTSLLGSENAPHTINSLHQFSSSGLTEVERNFRRSPSEVMPKVGGNERSLSGLVAQPISLGESCRENFPKKKIHLCDPSSSSASQSAEDENAVRKDISPAPLKIREDKHLPKKFISHSSMQIRNLLNDDPIEPSKTLSKMDTDSWFGSNNESKDIRAMHKTEEVHQFYPQGSQHLPAPKHDVQVISEEYPPRATSFQPPVAASNSLRPPSHARPRLFPEIGLQYSQTPVSDTIGVDERFADPPSPPLPHLSENQRYHYVTRLHLEPILTTDQASFSYSSQASNATLPPHFKPSRTYASSQEQPAVATEYYGNPKITSSSQAKMPIQFSSSPSPRLASSSVNPTPILQHHNFPGPRPDRLAPLMSLQNPTHSENAYNHPHQHHYSLHHHNSWQGQPGGLPGGPAGYNYSSESQWNSVPSRREGDNRMMGSERYTSSNSTSSNVIRRVNNTNNNLKE</sequence>
<feature type="compositionally biased region" description="Polar residues" evidence="1">
    <location>
        <begin position="1004"/>
        <end position="1014"/>
    </location>
</feature>
<feature type="compositionally biased region" description="Basic and acidic residues" evidence="1">
    <location>
        <begin position="442"/>
        <end position="452"/>
    </location>
</feature>
<feature type="compositionally biased region" description="Basic residues" evidence="1">
    <location>
        <begin position="1018"/>
        <end position="1029"/>
    </location>
</feature>
<accession>A0AAV0BTL8</accession>
<evidence type="ECO:0000313" key="4">
    <source>
        <dbReference type="Proteomes" id="UP001153365"/>
    </source>
</evidence>
<reference evidence="3" key="1">
    <citation type="submission" date="2022-06" db="EMBL/GenBank/DDBJ databases">
        <authorList>
            <consortium name="SYNGENTA / RWTH Aachen University"/>
        </authorList>
    </citation>
    <scope>NUCLEOTIDE SEQUENCE</scope>
</reference>
<feature type="compositionally biased region" description="Polar residues" evidence="1">
    <location>
        <begin position="453"/>
        <end position="463"/>
    </location>
</feature>
<feature type="compositionally biased region" description="Gly residues" evidence="1">
    <location>
        <begin position="1034"/>
        <end position="1043"/>
    </location>
</feature>
<dbReference type="GO" id="GO:0034967">
    <property type="term" value="C:Set3 complex"/>
    <property type="evidence" value="ECO:0007669"/>
    <property type="project" value="TreeGrafter"/>
</dbReference>
<dbReference type="GO" id="GO:0006357">
    <property type="term" value="P:regulation of transcription by RNA polymerase II"/>
    <property type="evidence" value="ECO:0007669"/>
    <property type="project" value="TreeGrafter"/>
</dbReference>
<dbReference type="InterPro" id="IPR001005">
    <property type="entry name" value="SANT/Myb"/>
</dbReference>
<dbReference type="PROSITE" id="PS51293">
    <property type="entry name" value="SANT"/>
    <property type="match status" value="1"/>
</dbReference>
<dbReference type="InterPro" id="IPR051571">
    <property type="entry name" value="N-CoR_corepressor"/>
</dbReference>
<evidence type="ECO:0000256" key="1">
    <source>
        <dbReference type="SAM" id="MobiDB-lite"/>
    </source>
</evidence>
<feature type="compositionally biased region" description="Polar residues" evidence="1">
    <location>
        <begin position="401"/>
        <end position="415"/>
    </location>
</feature>
<dbReference type="CDD" id="cd00167">
    <property type="entry name" value="SANT"/>
    <property type="match status" value="1"/>
</dbReference>
<evidence type="ECO:0000313" key="3">
    <source>
        <dbReference type="EMBL" id="CAH7690929.1"/>
    </source>
</evidence>
<feature type="compositionally biased region" description="Low complexity" evidence="1">
    <location>
        <begin position="1073"/>
        <end position="1095"/>
    </location>
</feature>
<keyword evidence="4" id="KW-1185">Reference proteome</keyword>
<organism evidence="3 4">
    <name type="scientific">Phakopsora pachyrhizi</name>
    <name type="common">Asian soybean rust disease fungus</name>
    <dbReference type="NCBI Taxonomy" id="170000"/>
    <lineage>
        <taxon>Eukaryota</taxon>
        <taxon>Fungi</taxon>
        <taxon>Dikarya</taxon>
        <taxon>Basidiomycota</taxon>
        <taxon>Pucciniomycotina</taxon>
        <taxon>Pucciniomycetes</taxon>
        <taxon>Pucciniales</taxon>
        <taxon>Phakopsoraceae</taxon>
        <taxon>Phakopsora</taxon>
    </lineage>
</organism>
<feature type="compositionally biased region" description="Polar residues" evidence="1">
    <location>
        <begin position="307"/>
        <end position="318"/>
    </location>
</feature>
<dbReference type="PANTHER" id="PTHR13992:SF39">
    <property type="entry name" value="SMRTER, ISOFORM G"/>
    <property type="match status" value="1"/>
</dbReference>
<dbReference type="Proteomes" id="UP001153365">
    <property type="component" value="Unassembled WGS sequence"/>
</dbReference>
<feature type="domain" description="SANT" evidence="2">
    <location>
        <begin position="225"/>
        <end position="276"/>
    </location>
</feature>
<dbReference type="SUPFAM" id="SSF46689">
    <property type="entry name" value="Homeodomain-like"/>
    <property type="match status" value="1"/>
</dbReference>
<feature type="compositionally biased region" description="Low complexity" evidence="1">
    <location>
        <begin position="968"/>
        <end position="979"/>
    </location>
</feature>
<feature type="region of interest" description="Disordered" evidence="1">
    <location>
        <begin position="715"/>
        <end position="738"/>
    </location>
</feature>
<feature type="region of interest" description="Disordered" evidence="1">
    <location>
        <begin position="290"/>
        <end position="492"/>
    </location>
</feature>
<protein>
    <submittedName>
        <fullName evidence="3">Expressed protein</fullName>
    </submittedName>
</protein>
<feature type="compositionally biased region" description="Basic and acidic residues" evidence="1">
    <location>
        <begin position="416"/>
        <end position="432"/>
    </location>
</feature>
<evidence type="ECO:0000259" key="2">
    <source>
        <dbReference type="PROSITE" id="PS51293"/>
    </source>
</evidence>
<comment type="caution">
    <text evidence="3">The sequence shown here is derived from an EMBL/GenBank/DDBJ whole genome shotgun (WGS) entry which is preliminary data.</text>
</comment>
<feature type="compositionally biased region" description="Polar residues" evidence="1">
    <location>
        <begin position="1046"/>
        <end position="1057"/>
    </location>
</feature>
<feature type="region of interest" description="Disordered" evidence="1">
    <location>
        <begin position="955"/>
        <end position="1095"/>
    </location>
</feature>
<feature type="compositionally biased region" description="Basic and acidic residues" evidence="1">
    <location>
        <begin position="476"/>
        <end position="492"/>
    </location>
</feature>
<feature type="region of interest" description="Disordered" evidence="1">
    <location>
        <begin position="919"/>
        <end position="939"/>
    </location>
</feature>
<dbReference type="PANTHER" id="PTHR13992">
    <property type="entry name" value="NUCLEAR RECEPTOR CO-REPRESSOR RELATED NCOR"/>
    <property type="match status" value="1"/>
</dbReference>
<dbReference type="Gene3D" id="1.10.10.60">
    <property type="entry name" value="Homeodomain-like"/>
    <property type="match status" value="1"/>
</dbReference>
<name>A0AAV0BTL8_PHAPC</name>
<dbReference type="InterPro" id="IPR009057">
    <property type="entry name" value="Homeodomain-like_sf"/>
</dbReference>
<gene>
    <name evidence="3" type="ORF">PPACK8108_LOCUS26418</name>
</gene>
<feature type="compositionally biased region" description="Polar residues" evidence="1">
    <location>
        <begin position="1"/>
        <end position="12"/>
    </location>
</feature>